<organism evidence="3 4">
    <name type="scientific">Microbispora siamensis</name>
    <dbReference type="NCBI Taxonomy" id="564413"/>
    <lineage>
        <taxon>Bacteria</taxon>
        <taxon>Bacillati</taxon>
        <taxon>Actinomycetota</taxon>
        <taxon>Actinomycetes</taxon>
        <taxon>Streptosporangiales</taxon>
        <taxon>Streptosporangiaceae</taxon>
        <taxon>Microbispora</taxon>
    </lineage>
</organism>
<evidence type="ECO:0000256" key="1">
    <source>
        <dbReference type="SAM" id="Phobius"/>
    </source>
</evidence>
<dbReference type="PROSITE" id="PS50837">
    <property type="entry name" value="NACHT"/>
    <property type="match status" value="1"/>
</dbReference>
<feature type="transmembrane region" description="Helical" evidence="1">
    <location>
        <begin position="533"/>
        <end position="552"/>
    </location>
</feature>
<dbReference type="Gene3D" id="3.40.50.300">
    <property type="entry name" value="P-loop containing nucleotide triphosphate hydrolases"/>
    <property type="match status" value="1"/>
</dbReference>
<dbReference type="Proteomes" id="UP000660454">
    <property type="component" value="Unassembled WGS sequence"/>
</dbReference>
<evidence type="ECO:0000259" key="2">
    <source>
        <dbReference type="PROSITE" id="PS50837"/>
    </source>
</evidence>
<evidence type="ECO:0000313" key="4">
    <source>
        <dbReference type="Proteomes" id="UP000660454"/>
    </source>
</evidence>
<accession>A0ABQ4GRB8</accession>
<dbReference type="InterPro" id="IPR007111">
    <property type="entry name" value="NACHT_NTPase"/>
</dbReference>
<dbReference type="InterPro" id="IPR027417">
    <property type="entry name" value="P-loop_NTPase"/>
</dbReference>
<feature type="transmembrane region" description="Helical" evidence="1">
    <location>
        <begin position="509"/>
        <end position="527"/>
    </location>
</feature>
<keyword evidence="1" id="KW-0472">Membrane</keyword>
<gene>
    <name evidence="3" type="ORF">Msi02_48000</name>
</gene>
<feature type="transmembrane region" description="Helical" evidence="1">
    <location>
        <begin position="573"/>
        <end position="595"/>
    </location>
</feature>
<feature type="domain" description="NACHT" evidence="2">
    <location>
        <begin position="138"/>
        <end position="265"/>
    </location>
</feature>
<evidence type="ECO:0000313" key="3">
    <source>
        <dbReference type="EMBL" id="GIH63983.1"/>
    </source>
</evidence>
<protein>
    <submittedName>
        <fullName evidence="3">P-loop containing NTPase</fullName>
    </submittedName>
</protein>
<reference evidence="3 4" key="1">
    <citation type="submission" date="2021-01" db="EMBL/GenBank/DDBJ databases">
        <title>Whole genome shotgun sequence of Microbispora siamensis NBRC 104113.</title>
        <authorList>
            <person name="Komaki H."/>
            <person name="Tamura T."/>
        </authorList>
    </citation>
    <scope>NUCLEOTIDE SEQUENCE [LARGE SCALE GENOMIC DNA]</scope>
    <source>
        <strain evidence="3 4">NBRC 104113</strain>
    </source>
</reference>
<keyword evidence="1" id="KW-0812">Transmembrane</keyword>
<proteinExistence type="predicted"/>
<feature type="transmembrane region" description="Helical" evidence="1">
    <location>
        <begin position="601"/>
        <end position="623"/>
    </location>
</feature>
<feature type="transmembrane region" description="Helical" evidence="1">
    <location>
        <begin position="439"/>
        <end position="459"/>
    </location>
</feature>
<comment type="caution">
    <text evidence="3">The sequence shown here is derived from an EMBL/GenBank/DDBJ whole genome shotgun (WGS) entry which is preliminary data.</text>
</comment>
<keyword evidence="4" id="KW-1185">Reference proteome</keyword>
<name>A0ABQ4GRB8_9ACTN</name>
<feature type="transmembrane region" description="Helical" evidence="1">
    <location>
        <begin position="465"/>
        <end position="488"/>
    </location>
</feature>
<feature type="transmembrane region" description="Helical" evidence="1">
    <location>
        <begin position="42"/>
        <end position="62"/>
    </location>
</feature>
<dbReference type="Pfam" id="PF05729">
    <property type="entry name" value="NACHT"/>
    <property type="match status" value="1"/>
</dbReference>
<dbReference type="SUPFAM" id="SSF52540">
    <property type="entry name" value="P-loop containing nucleoside triphosphate hydrolases"/>
    <property type="match status" value="1"/>
</dbReference>
<dbReference type="EMBL" id="BOOF01000029">
    <property type="protein sequence ID" value="GIH63983.1"/>
    <property type="molecule type" value="Genomic_DNA"/>
</dbReference>
<sequence length="685" mass="73017">MRGRGGRTAAVWGTLALLSAVGVAAAGMKLLPALKVGDVDPVGAAIGSVSLVVALVGVYLAALAQRPPAPTLAEAVDQLARAVAARETDARRQLLGGHDRTIDVAFDFRPSPAHLAAGAGRHSRLNKVVDYYHRLSPRRMVVTGAPGAGKTVLAVELILGLIEARDAGDAVPVRITAASLDTELPIVKAVEQWLRRHLRQVYQLTEATARVLVENRQVTPVIDGLDEMDTGERPGYGSRAAHVLLAVNAYQHGRAKAAVILTCRTAQYEALEELRVWAHDAARVEIAPVDGRQARNFLTARATDPARWEPVLTAIERASRGPLAQGLSTPWRLTLAATVYDQRDSAGGFVRAPAELATIGTTPERVRDHLLGVLIPAAAALTPPPGGADVERVHRWLAVLARYLNTNATTGRTLGGRTLSGTDLVLHELWPLAGNRPRLVSIAIIVAGTLAGAALMLTWGGFSPFRLAVTGAYTATNFMSVWVAWRAIWPRTKRVDLRRLRTPASRRQLAVGLGSVLVVALGFALAVGIRAGLAVGVMLVSGLVFGFVNRLVFRFTEGVVGVSGPLDPVRADLASGLVFGLVGGLLLGQAVGLAVAFTAGVAVGLVFGLVFALMFGLAGSRYVALLACTRRWNAIWLPWRLGRFLNWAYEAGLLRIAGIAYQFRHRELQDYLATHPLPDPATARS</sequence>
<keyword evidence="1" id="KW-1133">Transmembrane helix</keyword>